<organism evidence="1 2">
    <name type="scientific">Parasponia andersonii</name>
    <name type="common">Sponia andersonii</name>
    <dbReference type="NCBI Taxonomy" id="3476"/>
    <lineage>
        <taxon>Eukaryota</taxon>
        <taxon>Viridiplantae</taxon>
        <taxon>Streptophyta</taxon>
        <taxon>Embryophyta</taxon>
        <taxon>Tracheophyta</taxon>
        <taxon>Spermatophyta</taxon>
        <taxon>Magnoliopsida</taxon>
        <taxon>eudicotyledons</taxon>
        <taxon>Gunneridae</taxon>
        <taxon>Pentapetalae</taxon>
        <taxon>rosids</taxon>
        <taxon>fabids</taxon>
        <taxon>Rosales</taxon>
        <taxon>Cannabaceae</taxon>
        <taxon>Parasponia</taxon>
    </lineage>
</organism>
<dbReference type="EMBL" id="JXTB01000277">
    <property type="protein sequence ID" value="PON48439.1"/>
    <property type="molecule type" value="Genomic_DNA"/>
</dbReference>
<accession>A0A2P5BI09</accession>
<gene>
    <name evidence="1" type="ORF">PanWU01x14_237280</name>
</gene>
<dbReference type="AlphaFoldDB" id="A0A2P5BI09"/>
<protein>
    <submittedName>
        <fullName evidence="1">Uncharacterized protein</fullName>
    </submittedName>
</protein>
<proteinExistence type="predicted"/>
<name>A0A2P5BI09_PARAD</name>
<keyword evidence="2" id="KW-1185">Reference proteome</keyword>
<comment type="caution">
    <text evidence="1">The sequence shown here is derived from an EMBL/GenBank/DDBJ whole genome shotgun (WGS) entry which is preliminary data.</text>
</comment>
<dbReference type="Proteomes" id="UP000237105">
    <property type="component" value="Unassembled WGS sequence"/>
</dbReference>
<evidence type="ECO:0000313" key="2">
    <source>
        <dbReference type="Proteomes" id="UP000237105"/>
    </source>
</evidence>
<reference evidence="2" key="1">
    <citation type="submission" date="2016-06" db="EMBL/GenBank/DDBJ databases">
        <title>Parallel loss of symbiosis genes in relatives of nitrogen-fixing non-legume Parasponia.</title>
        <authorList>
            <person name="Van Velzen R."/>
            <person name="Holmer R."/>
            <person name="Bu F."/>
            <person name="Rutten L."/>
            <person name="Van Zeijl A."/>
            <person name="Liu W."/>
            <person name="Santuari L."/>
            <person name="Cao Q."/>
            <person name="Sharma T."/>
            <person name="Shen D."/>
            <person name="Roswanjaya Y."/>
            <person name="Wardhani T."/>
            <person name="Kalhor M.S."/>
            <person name="Jansen J."/>
            <person name="Van den Hoogen J."/>
            <person name="Gungor B."/>
            <person name="Hartog M."/>
            <person name="Hontelez J."/>
            <person name="Verver J."/>
            <person name="Yang W.-C."/>
            <person name="Schijlen E."/>
            <person name="Repin R."/>
            <person name="Schilthuizen M."/>
            <person name="Schranz E."/>
            <person name="Heidstra R."/>
            <person name="Miyata K."/>
            <person name="Fedorova E."/>
            <person name="Kohlen W."/>
            <person name="Bisseling T."/>
            <person name="Smit S."/>
            <person name="Geurts R."/>
        </authorList>
    </citation>
    <scope>NUCLEOTIDE SEQUENCE [LARGE SCALE GENOMIC DNA]</scope>
    <source>
        <strain evidence="2">cv. WU1-14</strain>
    </source>
</reference>
<sequence length="82" mass="9413">MLVVLSKVKLESIQVLAIEGLESIKFLARPKVMTLPEECGLKTLYHLYRGILRVKCLGFIVGWDSFSDSKRPRFLVKSQFKN</sequence>
<evidence type="ECO:0000313" key="1">
    <source>
        <dbReference type="EMBL" id="PON48439.1"/>
    </source>
</evidence>